<reference evidence="1 2" key="1">
    <citation type="submission" date="2019-11" db="EMBL/GenBank/DDBJ databases">
        <title>Metabolism of dissolved organic matter in forest soils.</title>
        <authorList>
            <person name="Cyle K.T."/>
            <person name="Wilhelm R.C."/>
            <person name="Martinez C.E."/>
        </authorList>
    </citation>
    <scope>NUCLEOTIDE SEQUENCE [LARGE SCALE GENOMIC DNA]</scope>
    <source>
        <strain evidence="1 2">5N</strain>
    </source>
</reference>
<accession>A0A972P112</accession>
<gene>
    <name evidence="1" type="ORF">GNZ13_48675</name>
</gene>
<dbReference type="EMBL" id="WOEZ01000305">
    <property type="protein sequence ID" value="NPT62184.1"/>
    <property type="molecule type" value="Genomic_DNA"/>
</dbReference>
<evidence type="ECO:0000313" key="2">
    <source>
        <dbReference type="Proteomes" id="UP000655523"/>
    </source>
</evidence>
<protein>
    <submittedName>
        <fullName evidence="1">Uncharacterized protein</fullName>
    </submittedName>
</protein>
<sequence length="66" mass="7292">MNPSYDEKKRKKSRIGMGDFFQRPLPIVLALDALKAAKLSTNPGRDDSALLHADICISVCCHFACI</sequence>
<comment type="caution">
    <text evidence="1">The sequence shown here is derived from an EMBL/GenBank/DDBJ whole genome shotgun (WGS) entry which is preliminary data.</text>
</comment>
<dbReference type="Proteomes" id="UP000655523">
    <property type="component" value="Unassembled WGS sequence"/>
</dbReference>
<dbReference type="AlphaFoldDB" id="A0A972P112"/>
<dbReference type="RefSeq" id="WP_172178505.1">
    <property type="nucleotide sequence ID" value="NZ_WOEZ01000305.1"/>
</dbReference>
<keyword evidence="2" id="KW-1185">Reference proteome</keyword>
<evidence type="ECO:0000313" key="1">
    <source>
        <dbReference type="EMBL" id="NPT62184.1"/>
    </source>
</evidence>
<proteinExistence type="predicted"/>
<organism evidence="1 2">
    <name type="scientific">Paraburkholderia elongata</name>
    <dbReference type="NCBI Taxonomy" id="2675747"/>
    <lineage>
        <taxon>Bacteria</taxon>
        <taxon>Pseudomonadati</taxon>
        <taxon>Pseudomonadota</taxon>
        <taxon>Betaproteobacteria</taxon>
        <taxon>Burkholderiales</taxon>
        <taxon>Burkholderiaceae</taxon>
        <taxon>Paraburkholderia</taxon>
    </lineage>
</organism>
<name>A0A972P112_9BURK</name>